<evidence type="ECO:0000313" key="2">
    <source>
        <dbReference type="Proteomes" id="UP000001194"/>
    </source>
</evidence>
<keyword evidence="2" id="KW-1185">Reference proteome</keyword>
<dbReference type="AlphaFoldDB" id="B0DYL9"/>
<protein>
    <submittedName>
        <fullName evidence="1">Predicted protein</fullName>
    </submittedName>
</protein>
<gene>
    <name evidence="1" type="ORF">LACBIDRAFT_314463</name>
</gene>
<dbReference type="GeneID" id="6084672"/>
<name>B0DYL9_LACBS</name>
<dbReference type="HOGENOM" id="CLU_132418_0_0_1"/>
<dbReference type="EMBL" id="DS547151">
    <property type="protein sequence ID" value="EDR00268.1"/>
    <property type="molecule type" value="Genomic_DNA"/>
</dbReference>
<evidence type="ECO:0000313" key="1">
    <source>
        <dbReference type="EMBL" id="EDR00268.1"/>
    </source>
</evidence>
<dbReference type="RefSeq" id="XP_001889020.1">
    <property type="nucleotide sequence ID" value="XM_001888985.1"/>
</dbReference>
<dbReference type="OrthoDB" id="3234307at2759"/>
<sequence length="169" mass="19363">MDKVPGDGSEWTVTPDWEEMTGLVHDLYHIADLPDLTTLKERFKNEPLYLDVIDAIVGLSSEGTTIWERKRAQHRKTQYMLEDGKLWFIGGGSGARARARRECISKVEAVEQAKREHEQGGHWHRDSVKLALLDRYHSPKLDESIIKGIMAAHVARISEVHIYIPFFSQ</sequence>
<proteinExistence type="predicted"/>
<organism evidence="2">
    <name type="scientific">Laccaria bicolor (strain S238N-H82 / ATCC MYA-4686)</name>
    <name type="common">Bicoloured deceiver</name>
    <name type="synonym">Laccaria laccata var. bicolor</name>
    <dbReference type="NCBI Taxonomy" id="486041"/>
    <lineage>
        <taxon>Eukaryota</taxon>
        <taxon>Fungi</taxon>
        <taxon>Dikarya</taxon>
        <taxon>Basidiomycota</taxon>
        <taxon>Agaricomycotina</taxon>
        <taxon>Agaricomycetes</taxon>
        <taxon>Agaricomycetidae</taxon>
        <taxon>Agaricales</taxon>
        <taxon>Agaricineae</taxon>
        <taxon>Hydnangiaceae</taxon>
        <taxon>Laccaria</taxon>
    </lineage>
</organism>
<dbReference type="Proteomes" id="UP000001194">
    <property type="component" value="Unassembled WGS sequence"/>
</dbReference>
<dbReference type="InParanoid" id="B0DYL9"/>
<accession>B0DYL9</accession>
<dbReference type="KEGG" id="lbc:LACBIDRAFT_314463"/>
<reference evidence="1 2" key="1">
    <citation type="journal article" date="2008" name="Nature">
        <title>The genome of Laccaria bicolor provides insights into mycorrhizal symbiosis.</title>
        <authorList>
            <person name="Martin F."/>
            <person name="Aerts A."/>
            <person name="Ahren D."/>
            <person name="Brun A."/>
            <person name="Danchin E.G.J."/>
            <person name="Duchaussoy F."/>
            <person name="Gibon J."/>
            <person name="Kohler A."/>
            <person name="Lindquist E."/>
            <person name="Pereda V."/>
            <person name="Salamov A."/>
            <person name="Shapiro H.J."/>
            <person name="Wuyts J."/>
            <person name="Blaudez D."/>
            <person name="Buee M."/>
            <person name="Brokstein P."/>
            <person name="Canbaeck B."/>
            <person name="Cohen D."/>
            <person name="Courty P.E."/>
            <person name="Coutinho P.M."/>
            <person name="Delaruelle C."/>
            <person name="Detter J.C."/>
            <person name="Deveau A."/>
            <person name="DiFazio S."/>
            <person name="Duplessis S."/>
            <person name="Fraissinet-Tachet L."/>
            <person name="Lucic E."/>
            <person name="Frey-Klett P."/>
            <person name="Fourrey C."/>
            <person name="Feussner I."/>
            <person name="Gay G."/>
            <person name="Grimwood J."/>
            <person name="Hoegger P.J."/>
            <person name="Jain P."/>
            <person name="Kilaru S."/>
            <person name="Labbe J."/>
            <person name="Lin Y.C."/>
            <person name="Legue V."/>
            <person name="Le Tacon F."/>
            <person name="Marmeisse R."/>
            <person name="Melayah D."/>
            <person name="Montanini B."/>
            <person name="Muratet M."/>
            <person name="Nehls U."/>
            <person name="Niculita-Hirzel H."/>
            <person name="Oudot-Le Secq M.P."/>
            <person name="Peter M."/>
            <person name="Quesneville H."/>
            <person name="Rajashekar B."/>
            <person name="Reich M."/>
            <person name="Rouhier N."/>
            <person name="Schmutz J."/>
            <person name="Yin T."/>
            <person name="Chalot M."/>
            <person name="Henrissat B."/>
            <person name="Kuees U."/>
            <person name="Lucas S."/>
            <person name="Van de Peer Y."/>
            <person name="Podila G.K."/>
            <person name="Polle A."/>
            <person name="Pukkila P.J."/>
            <person name="Richardson P.M."/>
            <person name="Rouze P."/>
            <person name="Sanders I.R."/>
            <person name="Stajich J.E."/>
            <person name="Tunlid A."/>
            <person name="Tuskan G."/>
            <person name="Grigoriev I.V."/>
        </authorList>
    </citation>
    <scope>NUCLEOTIDE SEQUENCE [LARGE SCALE GENOMIC DNA]</scope>
    <source>
        <strain evidence="2">S238N-H82 / ATCC MYA-4686</strain>
    </source>
</reference>